<evidence type="ECO:0000313" key="17">
    <source>
        <dbReference type="EMBL" id="PMR73399.1"/>
    </source>
</evidence>
<dbReference type="PRINTS" id="PR00344">
    <property type="entry name" value="BCTRLSENSOR"/>
</dbReference>
<keyword evidence="7" id="KW-0067">ATP-binding</keyword>
<dbReference type="SUPFAM" id="SSF52172">
    <property type="entry name" value="CheY-like"/>
    <property type="match status" value="1"/>
</dbReference>
<keyword evidence="13" id="KW-0472">Membrane</keyword>
<keyword evidence="5" id="KW-0547">Nucleotide-binding</keyword>
<evidence type="ECO:0000256" key="9">
    <source>
        <dbReference type="ARBA" id="ARBA00064003"/>
    </source>
</evidence>
<dbReference type="Pfam" id="PF00512">
    <property type="entry name" value="HisKA"/>
    <property type="match status" value="1"/>
</dbReference>
<feature type="modified residue" description="Phosphohistidine" evidence="11">
    <location>
        <position position="660"/>
    </location>
</feature>
<dbReference type="GO" id="GO:0005886">
    <property type="term" value="C:plasma membrane"/>
    <property type="evidence" value="ECO:0007669"/>
    <property type="project" value="UniProtKB-SubCell"/>
</dbReference>
<dbReference type="Proteomes" id="UP000235803">
    <property type="component" value="Unassembled WGS sequence"/>
</dbReference>
<dbReference type="InterPro" id="IPR011006">
    <property type="entry name" value="CheY-like_superfamily"/>
</dbReference>
<evidence type="ECO:0000256" key="4">
    <source>
        <dbReference type="ARBA" id="ARBA00022679"/>
    </source>
</evidence>
<dbReference type="Gene3D" id="3.30.565.10">
    <property type="entry name" value="Histidine kinase-like ATPase, C-terminal domain"/>
    <property type="match status" value="1"/>
</dbReference>
<comment type="catalytic activity">
    <reaction evidence="1">
        <text>ATP + protein L-histidine = ADP + protein N-phospho-L-histidine.</text>
        <dbReference type="EC" id="2.7.13.3"/>
    </reaction>
</comment>
<evidence type="ECO:0000256" key="6">
    <source>
        <dbReference type="ARBA" id="ARBA00022777"/>
    </source>
</evidence>
<dbReference type="CDD" id="cd17546">
    <property type="entry name" value="REC_hyHK_CKI1_RcsC-like"/>
    <property type="match status" value="1"/>
</dbReference>
<dbReference type="PANTHER" id="PTHR45339">
    <property type="entry name" value="HYBRID SIGNAL TRANSDUCTION HISTIDINE KINASE J"/>
    <property type="match status" value="1"/>
</dbReference>
<dbReference type="OrthoDB" id="9797243at2"/>
<dbReference type="InterPro" id="IPR001789">
    <property type="entry name" value="Sig_transdc_resp-reg_receiver"/>
</dbReference>
<comment type="caution">
    <text evidence="17">The sequence shown here is derived from an EMBL/GenBank/DDBJ whole genome shotgun (WGS) entry which is preliminary data.</text>
</comment>
<sequence>MRRFPLKFKLRAVAVVLFFAAALVVVGLAAWRQEGLYQAVGSDAAWHAYKLDRDIIQLRSDLALGLENAQAPDTLRLRFELIYSRINLLQRGDVTDLLDRIPAVRRLFPELVAKLDEIDAMLQAFERLDSAGRHALDTQLESVGAITEQLIIAINGYLAESATRDRRVLQSLYALLLAMIVNMSLAGLLMVIFLVREVRDNAAARRSLETLSHDLQATAHRAESANQAKSEFLATVSHEIRTPLNGVIGMSDLLMDQPLDSRSREYARILHTSADRLLELINDILDFSKIESGRLELERHPISLATLIEDACHLFTPHAEAKGLTLKTRLSPSLPTRMMGDPARLRQVLLNLLSNAIKFTDHGEVRIEARTTVDGWLDLAVCDTGPGIVENQRDWLFEPFRQGDASTARRYGGTGLGLAISRRLVEAMGGKIGVDSQPGEGSRFWVELPLEPAEVSPEGMPAALVQPPEVGGDVLLVEDNPVNQQVAVAMLERLGCRVEVTSSGPDALDAVRRNGFDLIFLDVQMPGMDGLETARHLREMGGWRSGVPIVAMTAGGPGAERARCLAAGMTDYLTKPLSRAQLADCLRRFLPEPASREAMEGASPGAELDQQALDELLDSLGATALASLMAVHRDQLQSYSQAMMTAVAEGDMPDLAAVAHRLRGESASLGARELAAVAQRLELRAHQERHGEAAAELLTLENTIPSTLLALERWLAERMAKPVEGDNGHGR</sequence>
<reference evidence="17 18" key="1">
    <citation type="submission" date="2018-01" db="EMBL/GenBank/DDBJ databases">
        <title>Halomonas endophytica sp. nov., isolated from storage liquid in the stems of Populus euphratica.</title>
        <authorList>
            <person name="Chen C."/>
        </authorList>
    </citation>
    <scope>NUCLEOTIDE SEQUENCE [LARGE SCALE GENOMIC DNA]</scope>
    <source>
        <strain evidence="17 18">MC28</strain>
    </source>
</reference>
<dbReference type="Gene3D" id="1.10.287.130">
    <property type="match status" value="1"/>
</dbReference>
<dbReference type="Pfam" id="PF00072">
    <property type="entry name" value="Response_reg"/>
    <property type="match status" value="1"/>
</dbReference>
<protein>
    <recommendedName>
        <fullName evidence="10">Sensory/regulatory protein RpfC</fullName>
        <ecNumber evidence="2">2.7.13.3</ecNumber>
    </recommendedName>
</protein>
<feature type="domain" description="Histidine kinase" evidence="14">
    <location>
        <begin position="235"/>
        <end position="452"/>
    </location>
</feature>
<dbReference type="InterPro" id="IPR036641">
    <property type="entry name" value="HPT_dom_sf"/>
</dbReference>
<evidence type="ECO:0000256" key="12">
    <source>
        <dbReference type="PROSITE-ProRule" id="PRU00169"/>
    </source>
</evidence>
<dbReference type="Gene3D" id="3.40.50.2300">
    <property type="match status" value="1"/>
</dbReference>
<dbReference type="PANTHER" id="PTHR45339:SF5">
    <property type="entry name" value="HISTIDINE KINASE"/>
    <property type="match status" value="1"/>
</dbReference>
<keyword evidence="3 12" id="KW-0597">Phosphoprotein</keyword>
<feature type="transmembrane region" description="Helical" evidence="13">
    <location>
        <begin position="172"/>
        <end position="195"/>
    </location>
</feature>
<evidence type="ECO:0000256" key="10">
    <source>
        <dbReference type="ARBA" id="ARBA00068150"/>
    </source>
</evidence>
<proteinExistence type="predicted"/>
<dbReference type="PROSITE" id="PS50110">
    <property type="entry name" value="RESPONSE_REGULATORY"/>
    <property type="match status" value="1"/>
</dbReference>
<dbReference type="InterPro" id="IPR003661">
    <property type="entry name" value="HisK_dim/P_dom"/>
</dbReference>
<evidence type="ECO:0000256" key="13">
    <source>
        <dbReference type="SAM" id="Phobius"/>
    </source>
</evidence>
<keyword evidence="13" id="KW-0812">Transmembrane</keyword>
<evidence type="ECO:0000256" key="5">
    <source>
        <dbReference type="ARBA" id="ARBA00022741"/>
    </source>
</evidence>
<dbReference type="InterPro" id="IPR036097">
    <property type="entry name" value="HisK_dim/P_sf"/>
</dbReference>
<evidence type="ECO:0000313" key="18">
    <source>
        <dbReference type="Proteomes" id="UP000235803"/>
    </source>
</evidence>
<evidence type="ECO:0000256" key="2">
    <source>
        <dbReference type="ARBA" id="ARBA00012438"/>
    </source>
</evidence>
<dbReference type="PROSITE" id="PS50109">
    <property type="entry name" value="HIS_KIN"/>
    <property type="match status" value="1"/>
</dbReference>
<keyword evidence="8" id="KW-0902">Two-component regulatory system</keyword>
<dbReference type="PROSITE" id="PS50894">
    <property type="entry name" value="HPT"/>
    <property type="match status" value="1"/>
</dbReference>
<dbReference type="CDD" id="cd16922">
    <property type="entry name" value="HATPase_EvgS-ArcB-TorS-like"/>
    <property type="match status" value="1"/>
</dbReference>
<name>A0A2N7TYZ8_9GAMM</name>
<dbReference type="GO" id="GO:0005524">
    <property type="term" value="F:ATP binding"/>
    <property type="evidence" value="ECO:0007669"/>
    <property type="project" value="UniProtKB-KW"/>
</dbReference>
<feature type="modified residue" description="4-aspartylphosphate" evidence="12">
    <location>
        <position position="522"/>
    </location>
</feature>
<feature type="domain" description="HPt" evidence="16">
    <location>
        <begin position="621"/>
        <end position="718"/>
    </location>
</feature>
<keyword evidence="6 17" id="KW-0418">Kinase</keyword>
<dbReference type="SMART" id="SM00388">
    <property type="entry name" value="HisKA"/>
    <property type="match status" value="1"/>
</dbReference>
<dbReference type="AlphaFoldDB" id="A0A2N7TYZ8"/>
<evidence type="ECO:0000256" key="1">
    <source>
        <dbReference type="ARBA" id="ARBA00000085"/>
    </source>
</evidence>
<dbReference type="CDD" id="cd00082">
    <property type="entry name" value="HisKA"/>
    <property type="match status" value="1"/>
</dbReference>
<dbReference type="EMBL" id="PNRF01000037">
    <property type="protein sequence ID" value="PMR73399.1"/>
    <property type="molecule type" value="Genomic_DNA"/>
</dbReference>
<dbReference type="SUPFAM" id="SSF55874">
    <property type="entry name" value="ATPase domain of HSP90 chaperone/DNA topoisomerase II/histidine kinase"/>
    <property type="match status" value="1"/>
</dbReference>
<keyword evidence="13" id="KW-1133">Transmembrane helix</keyword>
<dbReference type="SMART" id="SM00387">
    <property type="entry name" value="HATPase_c"/>
    <property type="match status" value="1"/>
</dbReference>
<dbReference type="EC" id="2.7.13.3" evidence="2"/>
<dbReference type="Pfam" id="PF01627">
    <property type="entry name" value="Hpt"/>
    <property type="match status" value="1"/>
</dbReference>
<dbReference type="InterPro" id="IPR004358">
    <property type="entry name" value="Sig_transdc_His_kin-like_C"/>
</dbReference>
<dbReference type="GO" id="GO:0000155">
    <property type="term" value="F:phosphorelay sensor kinase activity"/>
    <property type="evidence" value="ECO:0007669"/>
    <property type="project" value="InterPro"/>
</dbReference>
<evidence type="ECO:0000259" key="16">
    <source>
        <dbReference type="PROSITE" id="PS50894"/>
    </source>
</evidence>
<organism evidence="17 18">
    <name type="scientific">Billgrantia endophytica</name>
    <dbReference type="NCBI Taxonomy" id="2033802"/>
    <lineage>
        <taxon>Bacteria</taxon>
        <taxon>Pseudomonadati</taxon>
        <taxon>Pseudomonadota</taxon>
        <taxon>Gammaproteobacteria</taxon>
        <taxon>Oceanospirillales</taxon>
        <taxon>Halomonadaceae</taxon>
        <taxon>Billgrantia</taxon>
    </lineage>
</organism>
<evidence type="ECO:0000256" key="7">
    <source>
        <dbReference type="ARBA" id="ARBA00022840"/>
    </source>
</evidence>
<evidence type="ECO:0000256" key="3">
    <source>
        <dbReference type="ARBA" id="ARBA00022553"/>
    </source>
</evidence>
<dbReference type="SMART" id="SM00448">
    <property type="entry name" value="REC"/>
    <property type="match status" value="1"/>
</dbReference>
<dbReference type="InterPro" id="IPR008207">
    <property type="entry name" value="Sig_transdc_His_kin_Hpt_dom"/>
</dbReference>
<evidence type="ECO:0000256" key="11">
    <source>
        <dbReference type="PROSITE-ProRule" id="PRU00110"/>
    </source>
</evidence>
<evidence type="ECO:0000256" key="8">
    <source>
        <dbReference type="ARBA" id="ARBA00023012"/>
    </source>
</evidence>
<evidence type="ECO:0000259" key="14">
    <source>
        <dbReference type="PROSITE" id="PS50109"/>
    </source>
</evidence>
<dbReference type="InterPro" id="IPR036890">
    <property type="entry name" value="HATPase_C_sf"/>
</dbReference>
<gene>
    <name evidence="17" type="ORF">C1H69_18140</name>
</gene>
<dbReference type="Gene3D" id="1.20.120.160">
    <property type="entry name" value="HPT domain"/>
    <property type="match status" value="1"/>
</dbReference>
<dbReference type="SUPFAM" id="SSF47226">
    <property type="entry name" value="Histidine-containing phosphotransfer domain, HPT domain"/>
    <property type="match status" value="1"/>
</dbReference>
<dbReference type="FunFam" id="3.30.565.10:FF:000010">
    <property type="entry name" value="Sensor histidine kinase RcsC"/>
    <property type="match status" value="1"/>
</dbReference>
<evidence type="ECO:0000259" key="15">
    <source>
        <dbReference type="PROSITE" id="PS50110"/>
    </source>
</evidence>
<dbReference type="FunFam" id="1.10.287.130:FF:000002">
    <property type="entry name" value="Two-component osmosensing histidine kinase"/>
    <property type="match status" value="1"/>
</dbReference>
<dbReference type="InterPro" id="IPR003594">
    <property type="entry name" value="HATPase_dom"/>
</dbReference>
<dbReference type="InterPro" id="IPR005467">
    <property type="entry name" value="His_kinase_dom"/>
</dbReference>
<keyword evidence="18" id="KW-1185">Reference proteome</keyword>
<dbReference type="SUPFAM" id="SSF47384">
    <property type="entry name" value="Homodimeric domain of signal transducing histidine kinase"/>
    <property type="match status" value="1"/>
</dbReference>
<keyword evidence="4" id="KW-0808">Transferase</keyword>
<comment type="subunit">
    <text evidence="9">At low DSF concentrations, interacts with RpfF.</text>
</comment>
<dbReference type="Pfam" id="PF02518">
    <property type="entry name" value="HATPase_c"/>
    <property type="match status" value="1"/>
</dbReference>
<accession>A0A2N7TYZ8</accession>
<feature type="domain" description="Response regulatory" evidence="15">
    <location>
        <begin position="473"/>
        <end position="590"/>
    </location>
</feature>